<dbReference type="InterPro" id="IPR002068">
    <property type="entry name" value="A-crystallin/Hsp20_dom"/>
</dbReference>
<dbReference type="InterPro" id="IPR008978">
    <property type="entry name" value="HSP20-like_chaperone"/>
</dbReference>
<gene>
    <name evidence="4" type="ORF">Lsan_2873</name>
</gene>
<keyword evidence="4" id="KW-0346">Stress response</keyword>
<dbReference type="PANTHER" id="PTHR11527">
    <property type="entry name" value="HEAT-SHOCK PROTEIN 20 FAMILY MEMBER"/>
    <property type="match status" value="1"/>
</dbReference>
<dbReference type="OrthoDB" id="9792695at2"/>
<protein>
    <submittedName>
        <fullName evidence="4">Heat shock protein, Hsp20 family</fullName>
    </submittedName>
</protein>
<dbReference type="RefSeq" id="WP_058514839.1">
    <property type="nucleotide sequence ID" value="NZ_CAAAIH010000009.1"/>
</dbReference>
<dbReference type="Proteomes" id="UP000054703">
    <property type="component" value="Unassembled WGS sequence"/>
</dbReference>
<dbReference type="Gene3D" id="2.60.40.790">
    <property type="match status" value="1"/>
</dbReference>
<dbReference type="PATRIC" id="fig|45074.5.peg.3084"/>
<feature type="domain" description="SHSP" evidence="3">
    <location>
        <begin position="38"/>
        <end position="150"/>
    </location>
</feature>
<comment type="caution">
    <text evidence="4">The sequence shown here is derived from an EMBL/GenBank/DDBJ whole genome shotgun (WGS) entry which is preliminary data.</text>
</comment>
<dbReference type="STRING" id="45074.Lsan_2873"/>
<proteinExistence type="inferred from homology"/>
<evidence type="ECO:0000256" key="2">
    <source>
        <dbReference type="RuleBase" id="RU003616"/>
    </source>
</evidence>
<evidence type="ECO:0000313" key="5">
    <source>
        <dbReference type="Proteomes" id="UP000054703"/>
    </source>
</evidence>
<dbReference type="InterPro" id="IPR031107">
    <property type="entry name" value="Small_HSP"/>
</dbReference>
<sequence>MSKLVRRNYFPANNVVGSLLEQFFNTVQNQDESDTSFIETSSWAPSVDLKEESDRFLVIADLPGVKKEDMNISLEKHVLTIKGERNIEKTENQKTYTRRERVQGQFYRRFYLPETADDNQISARYTNGVLEIIIPKKEKATPKKIDISVTE</sequence>
<comment type="similarity">
    <text evidence="1 2">Belongs to the small heat shock protein (HSP20) family.</text>
</comment>
<dbReference type="SUPFAM" id="SSF49764">
    <property type="entry name" value="HSP20-like chaperones"/>
    <property type="match status" value="1"/>
</dbReference>
<evidence type="ECO:0000256" key="1">
    <source>
        <dbReference type="PROSITE-ProRule" id="PRU00285"/>
    </source>
</evidence>
<dbReference type="CDD" id="cd06464">
    <property type="entry name" value="ACD_sHsps-like"/>
    <property type="match status" value="1"/>
</dbReference>
<dbReference type="Pfam" id="PF00011">
    <property type="entry name" value="HSP20"/>
    <property type="match status" value="1"/>
</dbReference>
<evidence type="ECO:0000313" key="4">
    <source>
        <dbReference type="EMBL" id="KTD56713.1"/>
    </source>
</evidence>
<accession>A0A0W0YIC9</accession>
<reference evidence="4 5" key="1">
    <citation type="submission" date="2015-11" db="EMBL/GenBank/DDBJ databases">
        <title>Genomic analysis of 38 Legionella species identifies large and diverse effector repertoires.</title>
        <authorList>
            <person name="Burstein D."/>
            <person name="Amaro F."/>
            <person name="Zusman T."/>
            <person name="Lifshitz Z."/>
            <person name="Cohen O."/>
            <person name="Gilbert J.A."/>
            <person name="Pupko T."/>
            <person name="Shuman H.A."/>
            <person name="Segal G."/>
        </authorList>
    </citation>
    <scope>NUCLEOTIDE SEQUENCE [LARGE SCALE GENOMIC DNA]</scope>
    <source>
        <strain evidence="4 5">SC-63-C7</strain>
    </source>
</reference>
<dbReference type="PROSITE" id="PS01031">
    <property type="entry name" value="SHSP"/>
    <property type="match status" value="1"/>
</dbReference>
<name>A0A0W0YIC9_9GAMM</name>
<keyword evidence="5" id="KW-1185">Reference proteome</keyword>
<organism evidence="4 5">
    <name type="scientific">Legionella santicrucis</name>
    <dbReference type="NCBI Taxonomy" id="45074"/>
    <lineage>
        <taxon>Bacteria</taxon>
        <taxon>Pseudomonadati</taxon>
        <taxon>Pseudomonadota</taxon>
        <taxon>Gammaproteobacteria</taxon>
        <taxon>Legionellales</taxon>
        <taxon>Legionellaceae</taxon>
        <taxon>Legionella</taxon>
    </lineage>
</organism>
<dbReference type="AlphaFoldDB" id="A0A0W0YIC9"/>
<dbReference type="EMBL" id="LNYU01000081">
    <property type="protein sequence ID" value="KTD56713.1"/>
    <property type="molecule type" value="Genomic_DNA"/>
</dbReference>
<evidence type="ECO:0000259" key="3">
    <source>
        <dbReference type="PROSITE" id="PS01031"/>
    </source>
</evidence>